<dbReference type="Pfam" id="PF00111">
    <property type="entry name" value="Fer2"/>
    <property type="match status" value="1"/>
</dbReference>
<evidence type="ECO:0000313" key="8">
    <source>
        <dbReference type="Proteomes" id="UP000198814"/>
    </source>
</evidence>
<dbReference type="InterPro" id="IPR001709">
    <property type="entry name" value="Flavoprot_Pyr_Nucl_cyt_Rdtase"/>
</dbReference>
<evidence type="ECO:0000256" key="2">
    <source>
        <dbReference type="ARBA" id="ARBA00022630"/>
    </source>
</evidence>
<dbReference type="GO" id="GO:0051537">
    <property type="term" value="F:2 iron, 2 sulfur cluster binding"/>
    <property type="evidence" value="ECO:0007669"/>
    <property type="project" value="InterPro"/>
</dbReference>
<dbReference type="CDD" id="cd00207">
    <property type="entry name" value="fer2"/>
    <property type="match status" value="1"/>
</dbReference>
<dbReference type="InterPro" id="IPR006058">
    <property type="entry name" value="2Fe2S_fd_BS"/>
</dbReference>
<feature type="domain" description="FAD-binding FR-type" evidence="6">
    <location>
        <begin position="100"/>
        <end position="200"/>
    </location>
</feature>
<dbReference type="InterPro" id="IPR039261">
    <property type="entry name" value="FNR_nucleotide-bd"/>
</dbReference>
<keyword evidence="3" id="KW-0274">FAD</keyword>
<dbReference type="InterPro" id="IPR017927">
    <property type="entry name" value="FAD-bd_FR_type"/>
</dbReference>
<dbReference type="SUPFAM" id="SSF54292">
    <property type="entry name" value="2Fe-2S ferredoxin-like"/>
    <property type="match status" value="1"/>
</dbReference>
<protein>
    <submittedName>
        <fullName evidence="7">CDP-4-dehydro-6-deoxyglucose reductase</fullName>
    </submittedName>
</protein>
<dbReference type="PRINTS" id="PR00371">
    <property type="entry name" value="FPNCR"/>
</dbReference>
<dbReference type="InterPro" id="IPR001041">
    <property type="entry name" value="2Fe-2S_ferredoxin-type"/>
</dbReference>
<dbReference type="SUPFAM" id="SSF52343">
    <property type="entry name" value="Ferredoxin reductase-like, C-terminal NADP-linked domain"/>
    <property type="match status" value="1"/>
</dbReference>
<dbReference type="InterPro" id="IPR008333">
    <property type="entry name" value="Cbr1-like_FAD-bd_dom"/>
</dbReference>
<evidence type="ECO:0000259" key="5">
    <source>
        <dbReference type="PROSITE" id="PS51085"/>
    </source>
</evidence>
<evidence type="ECO:0000259" key="6">
    <source>
        <dbReference type="PROSITE" id="PS51384"/>
    </source>
</evidence>
<dbReference type="InterPro" id="IPR017938">
    <property type="entry name" value="Riboflavin_synthase-like_b-brl"/>
</dbReference>
<keyword evidence="2" id="KW-0285">Flavoprotein</keyword>
<dbReference type="Gene3D" id="3.40.50.80">
    <property type="entry name" value="Nucleotide-binding domain of ferredoxin-NADP reductase (FNR) module"/>
    <property type="match status" value="1"/>
</dbReference>
<gene>
    <name evidence="7" type="ORF">SAMN05216333_1326</name>
</gene>
<keyword evidence="8" id="KW-1185">Reference proteome</keyword>
<dbReference type="Pfam" id="PF00175">
    <property type="entry name" value="NAD_binding_1"/>
    <property type="match status" value="1"/>
</dbReference>
<accession>A0A1H8UA44</accession>
<keyword evidence="4" id="KW-0408">Iron</keyword>
<evidence type="ECO:0000313" key="7">
    <source>
        <dbReference type="EMBL" id="SEO99966.1"/>
    </source>
</evidence>
<dbReference type="Gene3D" id="2.40.30.10">
    <property type="entry name" value="Translation factors"/>
    <property type="match status" value="1"/>
</dbReference>
<dbReference type="PANTHER" id="PTHR43644">
    <property type="entry name" value="NA(+)-TRANSLOCATING NADH-QUINONE REDUCTASE SUBUNIT"/>
    <property type="match status" value="1"/>
</dbReference>
<dbReference type="PROSITE" id="PS00197">
    <property type="entry name" value="2FE2S_FER_1"/>
    <property type="match status" value="1"/>
</dbReference>
<evidence type="ECO:0000256" key="4">
    <source>
        <dbReference type="ARBA" id="ARBA00023004"/>
    </source>
</evidence>
<sequence>MSHQIIIQPSGHVFQVEPGETILEAALREGFSLPYGCRNGSCGICKGRIIEGTVAYGNYSEETLTEEDKRAGNALFCCASPLSDLVIECHEIGAIKDIEIKTLPCRVHRLDLVAPDVMIISLKLPTNQRLQFLAGQYIDILLKDGKRRSFSLANAPHDDELLQLHVRNYPGGAFTEHVFTDMKVKDMLRFTGPLGSFFLRDTPTDTAIMFLASGTGFAPIKSILEHIFYQDSNRNEKRKMTLYWGARTKADLYLMNLAESWQQQHDNFTFIPVLSDPLPTDNWQGRTGLVHEAVMQDYHNLEKHQVYACGVPAMVKAAYHDFTSYRNLPKDAFFSDVFTPSTSNPQIAREP</sequence>
<dbReference type="PANTHER" id="PTHR43644:SF1">
    <property type="entry name" value="NAD(P)H-FLAVIN REDUCTASE"/>
    <property type="match status" value="1"/>
</dbReference>
<organism evidence="7 8">
    <name type="scientific">Nitrosomonas oligotropha</name>
    <dbReference type="NCBI Taxonomy" id="42354"/>
    <lineage>
        <taxon>Bacteria</taxon>
        <taxon>Pseudomonadati</taxon>
        <taxon>Pseudomonadota</taxon>
        <taxon>Betaproteobacteria</taxon>
        <taxon>Nitrosomonadales</taxon>
        <taxon>Nitrosomonadaceae</taxon>
        <taxon>Nitrosomonas</taxon>
    </lineage>
</organism>
<evidence type="ECO:0000256" key="3">
    <source>
        <dbReference type="ARBA" id="ARBA00022827"/>
    </source>
</evidence>
<reference evidence="8" key="1">
    <citation type="submission" date="2016-10" db="EMBL/GenBank/DDBJ databases">
        <authorList>
            <person name="Varghese N."/>
            <person name="Submissions S."/>
        </authorList>
    </citation>
    <scope>NUCLEOTIDE SEQUENCE [LARGE SCALE GENOMIC DNA]</scope>
    <source>
        <strain evidence="8">Nm76</strain>
    </source>
</reference>
<dbReference type="STRING" id="42354.SAMN05216333_1326"/>
<dbReference type="InterPro" id="IPR036010">
    <property type="entry name" value="2Fe-2S_ferredoxin-like_sf"/>
</dbReference>
<dbReference type="InterPro" id="IPR012675">
    <property type="entry name" value="Beta-grasp_dom_sf"/>
</dbReference>
<dbReference type="Pfam" id="PF00970">
    <property type="entry name" value="FAD_binding_6"/>
    <property type="match status" value="1"/>
</dbReference>
<feature type="domain" description="2Fe-2S ferredoxin-type" evidence="5">
    <location>
        <begin position="3"/>
        <end position="93"/>
    </location>
</feature>
<dbReference type="AlphaFoldDB" id="A0A1H8UA44"/>
<dbReference type="PROSITE" id="PS51384">
    <property type="entry name" value="FAD_FR"/>
    <property type="match status" value="1"/>
</dbReference>
<dbReference type="GO" id="GO:0016491">
    <property type="term" value="F:oxidoreductase activity"/>
    <property type="evidence" value="ECO:0007669"/>
    <property type="project" value="InterPro"/>
</dbReference>
<dbReference type="RefSeq" id="WP_090321233.1">
    <property type="nucleotide sequence ID" value="NZ_FNOE01000025.1"/>
</dbReference>
<dbReference type="Gene3D" id="3.10.20.30">
    <property type="match status" value="1"/>
</dbReference>
<evidence type="ECO:0000256" key="1">
    <source>
        <dbReference type="ARBA" id="ARBA00022448"/>
    </source>
</evidence>
<dbReference type="PROSITE" id="PS51085">
    <property type="entry name" value="2FE2S_FER_2"/>
    <property type="match status" value="1"/>
</dbReference>
<keyword evidence="1" id="KW-0813">Transport</keyword>
<name>A0A1H8UA44_9PROT</name>
<dbReference type="OrthoDB" id="9806195at2"/>
<dbReference type="Proteomes" id="UP000198814">
    <property type="component" value="Unassembled WGS sequence"/>
</dbReference>
<dbReference type="SUPFAM" id="SSF63380">
    <property type="entry name" value="Riboflavin synthase domain-like"/>
    <property type="match status" value="1"/>
</dbReference>
<dbReference type="InterPro" id="IPR001433">
    <property type="entry name" value="OxRdtase_FAD/NAD-bd"/>
</dbReference>
<dbReference type="PRINTS" id="PR00410">
    <property type="entry name" value="PHEHYDRXLASE"/>
</dbReference>
<dbReference type="EMBL" id="FODO01000032">
    <property type="protein sequence ID" value="SEO99966.1"/>
    <property type="molecule type" value="Genomic_DNA"/>
</dbReference>
<dbReference type="CDD" id="cd06189">
    <property type="entry name" value="flavin_oxioreductase"/>
    <property type="match status" value="1"/>
</dbReference>
<proteinExistence type="predicted"/>